<dbReference type="AlphaFoldDB" id="A0AAN8HX33"/>
<dbReference type="Proteomes" id="UP001331515">
    <property type="component" value="Unassembled WGS sequence"/>
</dbReference>
<organism evidence="1 2">
    <name type="scientific">Champsocephalus gunnari</name>
    <name type="common">Mackerel icefish</name>
    <dbReference type="NCBI Taxonomy" id="52237"/>
    <lineage>
        <taxon>Eukaryota</taxon>
        <taxon>Metazoa</taxon>
        <taxon>Chordata</taxon>
        <taxon>Craniata</taxon>
        <taxon>Vertebrata</taxon>
        <taxon>Euteleostomi</taxon>
        <taxon>Actinopterygii</taxon>
        <taxon>Neopterygii</taxon>
        <taxon>Teleostei</taxon>
        <taxon>Neoteleostei</taxon>
        <taxon>Acanthomorphata</taxon>
        <taxon>Eupercaria</taxon>
        <taxon>Perciformes</taxon>
        <taxon>Notothenioidei</taxon>
        <taxon>Channichthyidae</taxon>
        <taxon>Champsocephalus</taxon>
    </lineage>
</organism>
<name>A0AAN8HX33_CHAGU</name>
<gene>
    <name evidence="1" type="ORF">CgunFtcFv8_027200</name>
</gene>
<keyword evidence="2" id="KW-1185">Reference proteome</keyword>
<dbReference type="EMBL" id="JAURVH010001516">
    <property type="protein sequence ID" value="KAK5931012.1"/>
    <property type="molecule type" value="Genomic_DNA"/>
</dbReference>
<evidence type="ECO:0000313" key="2">
    <source>
        <dbReference type="Proteomes" id="UP001331515"/>
    </source>
</evidence>
<sequence>MRITPYPADAHRPQLNSGFPLTVKDLLLSGTPEPVSEKVCPNEVGVYRYMESTEELGGRAMVSHGCL</sequence>
<accession>A0AAN8HX33</accession>
<reference evidence="1 2" key="1">
    <citation type="journal article" date="2023" name="Mol. Biol. Evol.">
        <title>Genomics of Secondarily Temperate Adaptation in the Only Non-Antarctic Icefish.</title>
        <authorList>
            <person name="Rivera-Colon A.G."/>
            <person name="Rayamajhi N."/>
            <person name="Minhas B.F."/>
            <person name="Madrigal G."/>
            <person name="Bilyk K.T."/>
            <person name="Yoon V."/>
            <person name="Hune M."/>
            <person name="Gregory S."/>
            <person name="Cheng C.H.C."/>
            <person name="Catchen J.M."/>
        </authorList>
    </citation>
    <scope>NUCLEOTIDE SEQUENCE [LARGE SCALE GENOMIC DNA]</scope>
    <source>
        <tissue evidence="1">White muscle</tissue>
    </source>
</reference>
<protein>
    <submittedName>
        <fullName evidence="1">Uncharacterized protein</fullName>
    </submittedName>
</protein>
<proteinExistence type="predicted"/>
<evidence type="ECO:0000313" key="1">
    <source>
        <dbReference type="EMBL" id="KAK5931012.1"/>
    </source>
</evidence>
<comment type="caution">
    <text evidence="1">The sequence shown here is derived from an EMBL/GenBank/DDBJ whole genome shotgun (WGS) entry which is preliminary data.</text>
</comment>